<dbReference type="InterPro" id="IPR015919">
    <property type="entry name" value="Cadherin-like_sf"/>
</dbReference>
<dbReference type="InterPro" id="IPR026444">
    <property type="entry name" value="Secre_tail"/>
</dbReference>
<dbReference type="RefSeq" id="WP_114407290.1">
    <property type="nucleotide sequence ID" value="NZ_QOWE01000014.1"/>
</dbReference>
<dbReference type="GO" id="GO:0005509">
    <property type="term" value="F:calcium ion binding"/>
    <property type="evidence" value="ECO:0007669"/>
    <property type="project" value="InterPro"/>
</dbReference>
<dbReference type="NCBIfam" id="TIGR04183">
    <property type="entry name" value="Por_Secre_tail"/>
    <property type="match status" value="1"/>
</dbReference>
<dbReference type="OrthoDB" id="9803752at2"/>
<protein>
    <submittedName>
        <fullName evidence="2">T9SS C-terminal target domain-containing protein</fullName>
    </submittedName>
</protein>
<feature type="domain" description="Dystroglycan-type cadherin-like" evidence="1">
    <location>
        <begin position="974"/>
        <end position="1068"/>
    </location>
</feature>
<accession>A0A368JKG3</accession>
<feature type="domain" description="Dystroglycan-type cadherin-like" evidence="1">
    <location>
        <begin position="780"/>
        <end position="869"/>
    </location>
</feature>
<gene>
    <name evidence="2" type="ORF">DUE52_17290</name>
</gene>
<comment type="caution">
    <text evidence="2">The sequence shown here is derived from an EMBL/GenBank/DDBJ whole genome shotgun (WGS) entry which is preliminary data.</text>
</comment>
<evidence type="ECO:0000313" key="3">
    <source>
        <dbReference type="Proteomes" id="UP000253383"/>
    </source>
</evidence>
<dbReference type="SMART" id="SM00736">
    <property type="entry name" value="CADG"/>
    <property type="match status" value="2"/>
</dbReference>
<name>A0A368JKG3_9BACT</name>
<dbReference type="Pfam" id="PF05345">
    <property type="entry name" value="He_PIG"/>
    <property type="match status" value="2"/>
</dbReference>
<dbReference type="InterPro" id="IPR006644">
    <property type="entry name" value="Cadg"/>
</dbReference>
<evidence type="ECO:0000313" key="2">
    <source>
        <dbReference type="EMBL" id="RCR68159.1"/>
    </source>
</evidence>
<dbReference type="Gene3D" id="2.60.40.10">
    <property type="entry name" value="Immunoglobulins"/>
    <property type="match status" value="2"/>
</dbReference>
<dbReference type="SUPFAM" id="SSF49313">
    <property type="entry name" value="Cadherin-like"/>
    <property type="match status" value="2"/>
</dbReference>
<organism evidence="2 3">
    <name type="scientific">Larkinella punicea</name>
    <dbReference type="NCBI Taxonomy" id="2315727"/>
    <lineage>
        <taxon>Bacteria</taxon>
        <taxon>Pseudomonadati</taxon>
        <taxon>Bacteroidota</taxon>
        <taxon>Cytophagia</taxon>
        <taxon>Cytophagales</taxon>
        <taxon>Spirosomataceae</taxon>
        <taxon>Larkinella</taxon>
    </lineage>
</organism>
<dbReference type="AlphaFoldDB" id="A0A368JKG3"/>
<dbReference type="InterPro" id="IPR014867">
    <property type="entry name" value="Spore_coat_CotH_CotH2/3/7"/>
</dbReference>
<proteinExistence type="predicted"/>
<dbReference type="Pfam" id="PF08757">
    <property type="entry name" value="CotH"/>
    <property type="match status" value="1"/>
</dbReference>
<dbReference type="GO" id="GO:0016020">
    <property type="term" value="C:membrane"/>
    <property type="evidence" value="ECO:0007669"/>
    <property type="project" value="InterPro"/>
</dbReference>
<sequence>MKHISVLSRLFSAIAVFLFFVISVSFGQTQPVIISPERYQVDAGLKLIICHKTPAFPAGQSLPVIRFDKDYTFTQTVASFEVGQAYKIKNGAAEYTLFFTNLPLIKLSTVGKQAISNTDARTKGNFTLTNGNDPLFSASMGIRIRGNASRLFPKKQYNINLWKDPNGDDDLEKSLLNLREDSKWLLMAMYNEPLRLHNAASQNLWLNLHKLYYIDKEPDANSAIRTNYCDVFINDSYAGIYMLAEDLDRKQLKLKKTGSNGEVKGELYKTAGASEATAFNTLPAPPTNPDAEVWDLFEMDYPDPYWNNLYDLLNYAVKSPANEFRAKLSEKFKVDNLIDYFIFLNLIYATDHWGNNQFVARYKENEPYFLIPWDLDGTFGYTPTGSRSEETRRMNSNGLFDRLLALDPNGFKSKMRKRWFALRQTTLSLQALKTTISGNFNLLTSEGAYAREGMKWPGTVRPDDFPKVNTWIENRVAFLDDYFALFPEEMTGVQLAYFQGETVGNSKKLSWSFHQAEGVQKVEVEHSTNGTSFSYVGQVTGSSPNEPYQFTHANSASRAYYRLKIVTGNGFTHTAFLQIGANSCPGPPVAPSVEASLTEVTSGQSVVLTASGCDHTVVWNTGQTGTVVVIKPTETAGYSAKCRQAAGCESASSASASVSVFAANALPGNYEGYLGQIDCGFIRGWAWDKTEPNTPVSVDILDGQQVIGTTIAGIYRQDLKDANKGNGSHSYIFAVPETVKDNKPHQISVRIHGTSYVLRDSPKRLICEAKVPLSSEAQAPAAPVVAPLSATVNAPFSTILPTFYDPDSPVLTYTLTGLPTGLSFLADTRTLSGMPTTTGTRSLTYAASDGTNTTVMTVSLVVEAQSSSPVTGNFEGYLDKVECGTIRGWVWDRNRPNEPLTVEFFANGQPIGTTDANIFRQDLLTAGKGNGYHVYQFATPNEAKTGQAVSISAKVRNSTYTLKESPKSLTCPRVNQPPLPPVSVDPLLATVSVAFSVTLPVFTDPDSPSLTYTLTGLPGGLGFAADTRTLSGTPTATGTWSLTYGASDGVNTTATTVSLIVEQPATPVTGDFEGFLDKVECGTIRGWVWDRRKPNEPLTVEFFANGLSIGTAKADMFRQDLLAAGKGNGAHVYQFTTPDVVKTGQTFQITANVKNSTYTLKGSPKPLSCAPAARLSVVSAEDESTGAEGLFVTPNPAQGEFEVRFYTETTTESELSVVDELGRSWYSKSLKGTGFQRQKVHLSGAKGSYIVVLRQGTKVRSKRILIRR</sequence>
<dbReference type="InterPro" id="IPR013783">
    <property type="entry name" value="Ig-like_fold"/>
</dbReference>
<evidence type="ECO:0000259" key="1">
    <source>
        <dbReference type="SMART" id="SM00736"/>
    </source>
</evidence>
<reference evidence="2 3" key="1">
    <citation type="submission" date="2018-07" db="EMBL/GenBank/DDBJ databases">
        <title>Genome analysis of Larkinella rosea.</title>
        <authorList>
            <person name="Zhou Z."/>
            <person name="Wang G."/>
        </authorList>
    </citation>
    <scope>NUCLEOTIDE SEQUENCE [LARGE SCALE GENOMIC DNA]</scope>
    <source>
        <strain evidence="3">zzj9</strain>
    </source>
</reference>
<dbReference type="EMBL" id="QOWE01000014">
    <property type="protein sequence ID" value="RCR68159.1"/>
    <property type="molecule type" value="Genomic_DNA"/>
</dbReference>
<keyword evidence="3" id="KW-1185">Reference proteome</keyword>
<dbReference type="Proteomes" id="UP000253383">
    <property type="component" value="Unassembled WGS sequence"/>
</dbReference>